<organism evidence="3 4">
    <name type="scientific">Caenimonas koreensis DSM 17982</name>
    <dbReference type="NCBI Taxonomy" id="1121255"/>
    <lineage>
        <taxon>Bacteria</taxon>
        <taxon>Pseudomonadati</taxon>
        <taxon>Pseudomonadota</taxon>
        <taxon>Betaproteobacteria</taxon>
        <taxon>Burkholderiales</taxon>
        <taxon>Comamonadaceae</taxon>
        <taxon>Caenimonas</taxon>
    </lineage>
</organism>
<protein>
    <submittedName>
        <fullName evidence="3">DUF45 domain-containing protein</fullName>
    </submittedName>
</protein>
<keyword evidence="4" id="KW-1185">Reference proteome</keyword>
<comment type="caution">
    <text evidence="3">The sequence shown here is derived from an EMBL/GenBank/DDBJ whole genome shotgun (WGS) entry which is preliminary data.</text>
</comment>
<feature type="domain" description="YgjP-like metallopeptidase" evidence="2">
    <location>
        <begin position="97"/>
        <end position="317"/>
    </location>
</feature>
<evidence type="ECO:0000313" key="3">
    <source>
        <dbReference type="EMBL" id="MRD49528.1"/>
    </source>
</evidence>
<feature type="region of interest" description="Disordered" evidence="1">
    <location>
        <begin position="16"/>
        <end position="52"/>
    </location>
</feature>
<feature type="compositionally biased region" description="Low complexity" evidence="1">
    <location>
        <begin position="41"/>
        <end position="52"/>
    </location>
</feature>
<dbReference type="Proteomes" id="UP000487350">
    <property type="component" value="Unassembled WGS sequence"/>
</dbReference>
<dbReference type="AlphaFoldDB" id="A0A844B410"/>
<sequence>MHRLLQFTLDLFDTAPAAEPATPAPRRQRHRAQPSLPVSSAQTPATATPAAPAQPYIPGEHFDDVLQPASFRHPRANREALIGDSVVAFEFVRRKRRSIGFSVGPEGLTVSAPRWVSLTEVDAAVKSKSAWILKKLDESHERHRRIESARIEWKDGATFPYMGEDVIVVLDPRHNFSEAGAVLNTDGEALPGMPRHTLHVGLPHAASESQVRDAVQAWLMKQAKRLFTERLDHYAPLLGVKWRKLVLSNAGTRWGTAHADGLIRLNWRLIHFRLPVVDYVVAHELSHLRVMDHSPRFWETVSTVVPDYAQLRGQLKQETLPPW</sequence>
<evidence type="ECO:0000259" key="2">
    <source>
        <dbReference type="Pfam" id="PF01863"/>
    </source>
</evidence>
<reference evidence="3 4" key="1">
    <citation type="submission" date="2019-11" db="EMBL/GenBank/DDBJ databases">
        <title>Caenimonas koreensis gen. nov., sp. nov., isolated from activated sludge.</title>
        <authorList>
            <person name="Seung H.R."/>
        </authorList>
    </citation>
    <scope>NUCLEOTIDE SEQUENCE [LARGE SCALE GENOMIC DNA]</scope>
    <source>
        <strain evidence="3 4">EMB320</strain>
    </source>
</reference>
<name>A0A844B410_9BURK</name>
<dbReference type="EMBL" id="WJBU01000026">
    <property type="protein sequence ID" value="MRD49528.1"/>
    <property type="molecule type" value="Genomic_DNA"/>
</dbReference>
<dbReference type="Gene3D" id="3.30.2010.10">
    <property type="entry name" value="Metalloproteases ('zincins'), catalytic domain"/>
    <property type="match status" value="1"/>
</dbReference>
<feature type="compositionally biased region" description="Low complexity" evidence="1">
    <location>
        <begin position="16"/>
        <end position="25"/>
    </location>
</feature>
<proteinExistence type="predicted"/>
<dbReference type="InterPro" id="IPR002725">
    <property type="entry name" value="YgjP-like_metallopeptidase"/>
</dbReference>
<dbReference type="CDD" id="cd07344">
    <property type="entry name" value="M48_yhfN_like"/>
    <property type="match status" value="1"/>
</dbReference>
<evidence type="ECO:0000256" key="1">
    <source>
        <dbReference type="SAM" id="MobiDB-lite"/>
    </source>
</evidence>
<dbReference type="OrthoDB" id="9811177at2"/>
<dbReference type="Pfam" id="PF01863">
    <property type="entry name" value="YgjP-like"/>
    <property type="match status" value="1"/>
</dbReference>
<dbReference type="RefSeq" id="WP_153586837.1">
    <property type="nucleotide sequence ID" value="NZ_WJBU01000026.1"/>
</dbReference>
<gene>
    <name evidence="3" type="ORF">GHT07_19820</name>
</gene>
<dbReference type="PANTHER" id="PTHR30399">
    <property type="entry name" value="UNCHARACTERIZED PROTEIN YGJP"/>
    <property type="match status" value="1"/>
</dbReference>
<dbReference type="InterPro" id="IPR053136">
    <property type="entry name" value="UTP_pyrophosphatase-like"/>
</dbReference>
<evidence type="ECO:0000313" key="4">
    <source>
        <dbReference type="Proteomes" id="UP000487350"/>
    </source>
</evidence>
<dbReference type="PANTHER" id="PTHR30399:SF1">
    <property type="entry name" value="UTP PYROPHOSPHATASE"/>
    <property type="match status" value="1"/>
</dbReference>
<accession>A0A844B410</accession>